<sequence>EKSTARDEGGPNHSQMCKIRASTIFLLERNRRVKTLVEFLIDNCFEIFGENNPVHSSITSDDSLEHTDSSDTSTLQNDSAYDSNDPDVESNSSSAINSPGGQPQGPTALAAGLDDRGPWDACESRPEPIVSTVARLKCRLGQPDRRHSEPSMPSSQECHRNQTTNQSLTKSEDALPTPNAGSRLESEDAEDPFPEEVFPAGHGKTKRPVDLKIKNLTQGLALPRGLVPKALSSGSLDGCSDSSPVASPSSPKRNFFTRHQSFSTKTEKGKPNREIKKHSMSFSFASHKKVLTKTPSSGKSQVFTRDQVTKGSRKESQLAGRVVQDDGCKTHSPAALGCSPRSCVLWVDDVFQLAELGGPGSPPSYEEAIRCQAWEPTAYGSQTVGSMRARLFSQDPFLPPLLLSPHGEDSKDRCSGEPLAGHRLSPLTQHWAQSRTVSASVETLRHVAVPGRPELQRLRTVSETVQKNKRDYLMRRCSQPIFEADQLQYAKESYI</sequence>
<proteinExistence type="predicted"/>
<reference evidence="2" key="1">
    <citation type="submission" date="2025-08" db="UniProtKB">
        <authorList>
            <consortium name="Ensembl"/>
        </authorList>
    </citation>
    <scope>IDENTIFICATION</scope>
</reference>
<keyword evidence="3" id="KW-1185">Reference proteome</keyword>
<organism evidence="2 3">
    <name type="scientific">Prolemur simus</name>
    <name type="common">Greater bamboo lemur</name>
    <name type="synonym">Hapalemur simus</name>
    <dbReference type="NCBI Taxonomy" id="1328070"/>
    <lineage>
        <taxon>Eukaryota</taxon>
        <taxon>Metazoa</taxon>
        <taxon>Chordata</taxon>
        <taxon>Craniata</taxon>
        <taxon>Vertebrata</taxon>
        <taxon>Euteleostomi</taxon>
        <taxon>Mammalia</taxon>
        <taxon>Eutheria</taxon>
        <taxon>Euarchontoglires</taxon>
        <taxon>Primates</taxon>
        <taxon>Strepsirrhini</taxon>
        <taxon>Lemuriformes</taxon>
        <taxon>Lemuridae</taxon>
        <taxon>Prolemur</taxon>
    </lineage>
</organism>
<dbReference type="Ensembl" id="ENSPSMT00000032320.1">
    <property type="protein sequence ID" value="ENSPSMP00000027963.1"/>
    <property type="gene ID" value="ENSPSMG00000019495.1"/>
</dbReference>
<protein>
    <recommendedName>
        <fullName evidence="4">T cell activation RhoGTPase activating protein</fullName>
    </recommendedName>
</protein>
<feature type="region of interest" description="Disordered" evidence="1">
    <location>
        <begin position="233"/>
        <end position="317"/>
    </location>
</feature>
<feature type="compositionally biased region" description="Basic and acidic residues" evidence="1">
    <location>
        <begin position="265"/>
        <end position="274"/>
    </location>
</feature>
<feature type="region of interest" description="Disordered" evidence="1">
    <location>
        <begin position="141"/>
        <end position="206"/>
    </location>
</feature>
<dbReference type="GO" id="GO:0005096">
    <property type="term" value="F:GTPase activator activity"/>
    <property type="evidence" value="ECO:0007669"/>
    <property type="project" value="TreeGrafter"/>
</dbReference>
<dbReference type="GeneTree" id="ENSGT00940000157993"/>
<feature type="compositionally biased region" description="Polar residues" evidence="1">
    <location>
        <begin position="89"/>
        <end position="105"/>
    </location>
</feature>
<feature type="compositionally biased region" description="Polar residues" evidence="1">
    <location>
        <begin position="70"/>
        <end position="82"/>
    </location>
</feature>
<feature type="compositionally biased region" description="Polar residues" evidence="1">
    <location>
        <begin position="293"/>
        <end position="310"/>
    </location>
</feature>
<evidence type="ECO:0000256" key="1">
    <source>
        <dbReference type="SAM" id="MobiDB-lite"/>
    </source>
</evidence>
<evidence type="ECO:0000313" key="3">
    <source>
        <dbReference type="Proteomes" id="UP000694414"/>
    </source>
</evidence>
<feature type="compositionally biased region" description="Polar residues" evidence="1">
    <location>
        <begin position="151"/>
        <end position="169"/>
    </location>
</feature>
<evidence type="ECO:0000313" key="2">
    <source>
        <dbReference type="Ensembl" id="ENSPSMP00000027963.1"/>
    </source>
</evidence>
<dbReference type="AlphaFoldDB" id="A0A8C9A3M1"/>
<dbReference type="PANTHER" id="PTHR23179">
    <property type="entry name" value="T-CELL ACTIVATION RHO GTPASE ACTIVATING PROTEIN-RELATED"/>
    <property type="match status" value="1"/>
</dbReference>
<dbReference type="PANTHER" id="PTHR23179:SF26">
    <property type="entry name" value="T-CELL ACTIVATION RHO GTPASE-ACTIVATING PROTEIN"/>
    <property type="match status" value="1"/>
</dbReference>
<evidence type="ECO:0008006" key="4">
    <source>
        <dbReference type="Google" id="ProtNLM"/>
    </source>
</evidence>
<reference evidence="2" key="2">
    <citation type="submission" date="2025-09" db="UniProtKB">
        <authorList>
            <consortium name="Ensembl"/>
        </authorList>
    </citation>
    <scope>IDENTIFICATION</scope>
</reference>
<name>A0A8C9A3M1_PROSS</name>
<feature type="region of interest" description="Disordered" evidence="1">
    <location>
        <begin position="58"/>
        <end position="126"/>
    </location>
</feature>
<dbReference type="Proteomes" id="UP000694414">
    <property type="component" value="Unplaced"/>
</dbReference>
<feature type="compositionally biased region" description="Low complexity" evidence="1">
    <location>
        <begin position="233"/>
        <end position="251"/>
    </location>
</feature>
<accession>A0A8C9A3M1</accession>
<feature type="compositionally biased region" description="Basic and acidic residues" evidence="1">
    <location>
        <begin position="113"/>
        <end position="126"/>
    </location>
</feature>